<dbReference type="Pfam" id="PF02602">
    <property type="entry name" value="HEM4"/>
    <property type="match status" value="1"/>
</dbReference>
<dbReference type="InterPro" id="IPR036108">
    <property type="entry name" value="4pyrrol_syn_uPrphyn_synt_sf"/>
</dbReference>
<feature type="domain" description="Tetrapyrrole biosynthesis uroporphyrinogen III synthase" evidence="1">
    <location>
        <begin position="46"/>
        <end position="211"/>
    </location>
</feature>
<sequence>MSEKIRILSTKKLLQNQKQFLLNANFSVIEADFITTKAKEFTINFDSSSLLFTSQNAVKSFLENKKSKDLKDKKIFCVGQKTKALLEQNGFKVVASREYASELAEIIVNDFKNETITFFCGNLRRETLPEAFRKANISFEEIEAYETILTPQKTNSGADAILFFSPSGIESYLKDNKITGEKCFCIGTTTAEALQEITENIIIAQQQTVENVIVQAINFYSKTP</sequence>
<dbReference type="PANTHER" id="PTHR12390">
    <property type="entry name" value="UROPORPHYRINOGEN III SYNTHASE"/>
    <property type="match status" value="1"/>
</dbReference>
<dbReference type="GO" id="GO:0006780">
    <property type="term" value="P:uroporphyrinogen III biosynthetic process"/>
    <property type="evidence" value="ECO:0007669"/>
    <property type="project" value="InterPro"/>
</dbReference>
<dbReference type="SUPFAM" id="SSF69618">
    <property type="entry name" value="HemD-like"/>
    <property type="match status" value="1"/>
</dbReference>
<organism evidence="2 3">
    <name type="scientific">Flavobacterium macacae</name>
    <dbReference type="NCBI Taxonomy" id="2488993"/>
    <lineage>
        <taxon>Bacteria</taxon>
        <taxon>Pseudomonadati</taxon>
        <taxon>Bacteroidota</taxon>
        <taxon>Flavobacteriia</taxon>
        <taxon>Flavobacteriales</taxon>
        <taxon>Flavobacteriaceae</taxon>
        <taxon>Flavobacterium</taxon>
    </lineage>
</organism>
<dbReference type="GO" id="GO:0004852">
    <property type="term" value="F:uroporphyrinogen-III synthase activity"/>
    <property type="evidence" value="ECO:0007669"/>
    <property type="project" value="InterPro"/>
</dbReference>
<name>A0A3P3WLM0_9FLAO</name>
<dbReference type="OrthoDB" id="1523900at2"/>
<dbReference type="EMBL" id="RQVR01000001">
    <property type="protein sequence ID" value="RRJ94083.1"/>
    <property type="molecule type" value="Genomic_DNA"/>
</dbReference>
<evidence type="ECO:0000259" key="1">
    <source>
        <dbReference type="Pfam" id="PF02602"/>
    </source>
</evidence>
<evidence type="ECO:0000313" key="2">
    <source>
        <dbReference type="EMBL" id="RRJ94083.1"/>
    </source>
</evidence>
<keyword evidence="3" id="KW-1185">Reference proteome</keyword>
<dbReference type="Gene3D" id="3.40.50.10090">
    <property type="match status" value="2"/>
</dbReference>
<evidence type="ECO:0000313" key="3">
    <source>
        <dbReference type="Proteomes" id="UP000271937"/>
    </source>
</evidence>
<dbReference type="CDD" id="cd06578">
    <property type="entry name" value="HemD"/>
    <property type="match status" value="1"/>
</dbReference>
<dbReference type="InterPro" id="IPR003754">
    <property type="entry name" value="4pyrrol_synth_uPrphyn_synth"/>
</dbReference>
<accession>A0A3P3WLM0</accession>
<reference evidence="2 3" key="1">
    <citation type="submission" date="2018-11" db="EMBL/GenBank/DDBJ databases">
        <title>Flavobacterium sp. nov., YIM 102600 draft genome.</title>
        <authorList>
            <person name="Li G."/>
            <person name="Jiang Y."/>
        </authorList>
    </citation>
    <scope>NUCLEOTIDE SEQUENCE [LARGE SCALE GENOMIC DNA]</scope>
    <source>
        <strain evidence="2 3">YIM 102600</strain>
    </source>
</reference>
<dbReference type="RefSeq" id="WP_125011225.1">
    <property type="nucleotide sequence ID" value="NZ_RQVR01000001.1"/>
</dbReference>
<dbReference type="InterPro" id="IPR039793">
    <property type="entry name" value="UROS/Hem4"/>
</dbReference>
<comment type="caution">
    <text evidence="2">The sequence shown here is derived from an EMBL/GenBank/DDBJ whole genome shotgun (WGS) entry which is preliminary data.</text>
</comment>
<protein>
    <submittedName>
        <fullName evidence="2">Uroporphyrinogen-III synthase</fullName>
    </submittedName>
</protein>
<dbReference type="Proteomes" id="UP000271937">
    <property type="component" value="Unassembled WGS sequence"/>
</dbReference>
<dbReference type="AlphaFoldDB" id="A0A3P3WLM0"/>
<dbReference type="PANTHER" id="PTHR12390:SF0">
    <property type="entry name" value="UROPORPHYRINOGEN-III SYNTHASE"/>
    <property type="match status" value="1"/>
</dbReference>
<dbReference type="GO" id="GO:0005829">
    <property type="term" value="C:cytosol"/>
    <property type="evidence" value="ECO:0007669"/>
    <property type="project" value="TreeGrafter"/>
</dbReference>
<gene>
    <name evidence="2" type="ORF">EG849_01025</name>
</gene>
<proteinExistence type="predicted"/>